<evidence type="ECO:0000256" key="3">
    <source>
        <dbReference type="ARBA" id="ARBA00022729"/>
    </source>
</evidence>
<dbReference type="InterPro" id="IPR042269">
    <property type="entry name" value="Ser_carbopepase_S28_SKS"/>
</dbReference>
<dbReference type="OrthoDB" id="2130629at2759"/>
<reference evidence="7" key="1">
    <citation type="submission" date="2022-11" db="EMBL/GenBank/DDBJ databases">
        <authorList>
            <person name="Hyden B.L."/>
            <person name="Feng K."/>
            <person name="Yates T."/>
            <person name="Jawdy S."/>
            <person name="Smart L.B."/>
            <person name="Muchero W."/>
        </authorList>
    </citation>
    <scope>NUCLEOTIDE SEQUENCE</scope>
    <source>
        <tissue evidence="7">Shoot tip</tissue>
    </source>
</reference>
<dbReference type="GO" id="GO:0008239">
    <property type="term" value="F:dipeptidyl-peptidase activity"/>
    <property type="evidence" value="ECO:0007669"/>
    <property type="project" value="TreeGrafter"/>
</dbReference>
<dbReference type="InterPro" id="IPR008758">
    <property type="entry name" value="Peptidase_S28"/>
</dbReference>
<dbReference type="SUPFAM" id="SSF53474">
    <property type="entry name" value="alpha/beta-Hydrolases"/>
    <property type="match status" value="2"/>
</dbReference>
<evidence type="ECO:0000256" key="2">
    <source>
        <dbReference type="ARBA" id="ARBA00022670"/>
    </source>
</evidence>
<dbReference type="Proteomes" id="UP001151529">
    <property type="component" value="Chromosome 4"/>
</dbReference>
<evidence type="ECO:0000256" key="1">
    <source>
        <dbReference type="ARBA" id="ARBA00011079"/>
    </source>
</evidence>
<proteinExistence type="inferred from homology"/>
<dbReference type="GO" id="GO:0070008">
    <property type="term" value="F:serine-type exopeptidase activity"/>
    <property type="evidence" value="ECO:0007669"/>
    <property type="project" value="InterPro"/>
</dbReference>
<dbReference type="FunFam" id="1.20.120.980:FF:000006">
    <property type="entry name" value="Serine carboxypeptidase S28 family protein"/>
    <property type="match status" value="1"/>
</dbReference>
<feature type="chain" id="PRO_5040480062" evidence="6">
    <location>
        <begin position="23"/>
        <end position="452"/>
    </location>
</feature>
<evidence type="ECO:0000313" key="8">
    <source>
        <dbReference type="Proteomes" id="UP001151529"/>
    </source>
</evidence>
<dbReference type="PANTHER" id="PTHR11010">
    <property type="entry name" value="PROTEASE S28 PRO-X CARBOXYPEPTIDASE-RELATED"/>
    <property type="match status" value="1"/>
</dbReference>
<comment type="caution">
    <text evidence="7">The sequence shown here is derived from an EMBL/GenBank/DDBJ whole genome shotgun (WGS) entry which is preliminary data.</text>
</comment>
<keyword evidence="5" id="KW-0325">Glycoprotein</keyword>
<keyword evidence="2" id="KW-0645">Protease</keyword>
<dbReference type="EMBL" id="JAPFFL010000008">
    <property type="protein sequence ID" value="KAJ6708391.1"/>
    <property type="molecule type" value="Genomic_DNA"/>
</dbReference>
<dbReference type="Pfam" id="PF05577">
    <property type="entry name" value="Peptidase_S28"/>
    <property type="match status" value="2"/>
</dbReference>
<dbReference type="PANTHER" id="PTHR11010:SF96">
    <property type="entry name" value="LYSOSOMAL PRO-X CARBOXYPEPTIDASE-LIKE ISOFORM X1"/>
    <property type="match status" value="1"/>
</dbReference>
<dbReference type="Gene3D" id="3.40.50.1820">
    <property type="entry name" value="alpha/beta hydrolase"/>
    <property type="match status" value="2"/>
</dbReference>
<gene>
    <name evidence="7" type="ORF">OIU85_028634</name>
</gene>
<dbReference type="InterPro" id="IPR029058">
    <property type="entry name" value="AB_hydrolase_fold"/>
</dbReference>
<evidence type="ECO:0000256" key="4">
    <source>
        <dbReference type="ARBA" id="ARBA00022801"/>
    </source>
</evidence>
<reference evidence="7" key="2">
    <citation type="journal article" date="2023" name="Int. J. Mol. Sci.">
        <title>De Novo Assembly and Annotation of 11 Diverse Shrub Willow (Salix) Genomes Reveals Novel Gene Organization in Sex-Linked Regions.</title>
        <authorList>
            <person name="Hyden B."/>
            <person name="Feng K."/>
            <person name="Yates T.B."/>
            <person name="Jawdy S."/>
            <person name="Cereghino C."/>
            <person name="Smart L.B."/>
            <person name="Muchero W."/>
        </authorList>
    </citation>
    <scope>NUCLEOTIDE SEQUENCE [LARGE SCALE GENOMIC DNA]</scope>
    <source>
        <tissue evidence="7">Shoot tip</tissue>
    </source>
</reference>
<dbReference type="AlphaFoldDB" id="A0A9Q0QKU2"/>
<protein>
    <submittedName>
        <fullName evidence="7">PROLYLCARBOXYPEPTIDASE-LIKE PROTEIN-RELATED</fullName>
    </submittedName>
</protein>
<dbReference type="GO" id="GO:0006508">
    <property type="term" value="P:proteolysis"/>
    <property type="evidence" value="ECO:0007669"/>
    <property type="project" value="UniProtKB-KW"/>
</dbReference>
<accession>A0A9Q0QKU2</accession>
<comment type="similarity">
    <text evidence="1">Belongs to the peptidase S28 family.</text>
</comment>
<keyword evidence="3 6" id="KW-0732">Signal</keyword>
<name>A0A9Q0QKU2_SALVM</name>
<evidence type="ECO:0000256" key="5">
    <source>
        <dbReference type="ARBA" id="ARBA00023180"/>
    </source>
</evidence>
<dbReference type="Gene3D" id="1.20.120.980">
    <property type="entry name" value="Serine carboxypeptidase S28, SKS domain"/>
    <property type="match status" value="1"/>
</dbReference>
<evidence type="ECO:0000313" key="7">
    <source>
        <dbReference type="EMBL" id="KAJ6708391.1"/>
    </source>
</evidence>
<organism evidence="7 8">
    <name type="scientific">Salix viminalis</name>
    <name type="common">Common osier</name>
    <name type="synonym">Basket willow</name>
    <dbReference type="NCBI Taxonomy" id="40686"/>
    <lineage>
        <taxon>Eukaryota</taxon>
        <taxon>Viridiplantae</taxon>
        <taxon>Streptophyta</taxon>
        <taxon>Embryophyta</taxon>
        <taxon>Tracheophyta</taxon>
        <taxon>Spermatophyta</taxon>
        <taxon>Magnoliopsida</taxon>
        <taxon>eudicotyledons</taxon>
        <taxon>Gunneridae</taxon>
        <taxon>Pentapetalae</taxon>
        <taxon>rosids</taxon>
        <taxon>fabids</taxon>
        <taxon>Malpighiales</taxon>
        <taxon>Salicaceae</taxon>
        <taxon>Saliceae</taxon>
        <taxon>Salix</taxon>
    </lineage>
</organism>
<keyword evidence="4" id="KW-0378">Hydrolase</keyword>
<evidence type="ECO:0000256" key="6">
    <source>
        <dbReference type="SAM" id="SignalP"/>
    </source>
</evidence>
<sequence>MMFQRLFLLQFFLLLSLTTATAKLLHTIPRLSPIGPRVWRDHPDQISGEFVGEDFETFFYNQTLDHFNYRPESYDTFSQRYLINSKYWGGANVSAPVLVYLGAEAPIDGDLAVVGFLSDNAVQLSSLLVFIEEKLKAKYSPVIVIGGSYGGMLASWFRLKYPHIALGALASSAPILYFDDITPQDGYFSIVSRVFREASGTCYQTIKNSWAEIDELASKSNGLSMLSEKFKTCNPLTDASKLKDHLNTMYASAAQYNKPPTYPVNKVCAGIDGGGFGDDILSRIFGGLVAYNGNLSCYVNAHTDESETTVGWRWQTCSELAIPIGIGNNSMFPPDPFDLEDYIENCKSLYGVPTRPHWVTTYYGGHSIKLILQRFGSNIIFSNGLRDPYSSGGVLENISDTIVAVNTVNGSHCLDILFARETDPEWLVAQRKIEIKIMKEWIDKYYADLSMF</sequence>
<keyword evidence="8" id="KW-1185">Reference proteome</keyword>
<feature type="signal peptide" evidence="6">
    <location>
        <begin position="1"/>
        <end position="22"/>
    </location>
</feature>